<keyword evidence="2 12" id="KW-0639">Primosome</keyword>
<evidence type="ECO:0000313" key="15">
    <source>
        <dbReference type="EMBL" id="GJD49093.1"/>
    </source>
</evidence>
<organism evidence="15 16">
    <name type="scientific">Methylobacterium crusticola</name>
    <dbReference type="NCBI Taxonomy" id="1697972"/>
    <lineage>
        <taxon>Bacteria</taxon>
        <taxon>Pseudomonadati</taxon>
        <taxon>Pseudomonadota</taxon>
        <taxon>Alphaproteobacteria</taxon>
        <taxon>Hyphomicrobiales</taxon>
        <taxon>Methylobacteriaceae</taxon>
        <taxon>Methylobacterium</taxon>
    </lineage>
</organism>
<dbReference type="InterPro" id="IPR034151">
    <property type="entry name" value="TOPRIM_DnaG_bac"/>
</dbReference>
<dbReference type="PROSITE" id="PS50880">
    <property type="entry name" value="TOPRIM"/>
    <property type="match status" value="1"/>
</dbReference>
<keyword evidence="7" id="KW-0863">Zinc-finger</keyword>
<feature type="domain" description="Toprim" evidence="14">
    <location>
        <begin position="257"/>
        <end position="339"/>
    </location>
</feature>
<dbReference type="HAMAP" id="MF_00974">
    <property type="entry name" value="DNA_primase_DnaG"/>
    <property type="match status" value="1"/>
</dbReference>
<evidence type="ECO:0000256" key="10">
    <source>
        <dbReference type="ARBA" id="ARBA00023125"/>
    </source>
</evidence>
<dbReference type="InterPro" id="IPR030846">
    <property type="entry name" value="DnaG_bac"/>
</dbReference>
<evidence type="ECO:0000256" key="2">
    <source>
        <dbReference type="ARBA" id="ARBA00022515"/>
    </source>
</evidence>
<dbReference type="InterPro" id="IPR006295">
    <property type="entry name" value="DNA_primase_DnaG"/>
</dbReference>
<dbReference type="SMART" id="SM00400">
    <property type="entry name" value="ZnF_CHCC"/>
    <property type="match status" value="1"/>
</dbReference>
<evidence type="ECO:0000256" key="7">
    <source>
        <dbReference type="ARBA" id="ARBA00022771"/>
    </source>
</evidence>
<dbReference type="InterPro" id="IPR050219">
    <property type="entry name" value="DnaG_primase"/>
</dbReference>
<accession>A0ABQ4QUS8</accession>
<comment type="caution">
    <text evidence="12">Lacks conserved residue(s) required for the propagation of feature annotation.</text>
</comment>
<dbReference type="Pfam" id="PF10410">
    <property type="entry name" value="DnaB_bind"/>
    <property type="match status" value="1"/>
</dbReference>
<dbReference type="RefSeq" id="WP_128561031.1">
    <property type="nucleotide sequence ID" value="NZ_BPQH01000005.1"/>
</dbReference>
<proteinExistence type="inferred from homology"/>
<evidence type="ECO:0000256" key="1">
    <source>
        <dbReference type="ARBA" id="ARBA00022478"/>
    </source>
</evidence>
<keyword evidence="1 12" id="KW-0240">DNA-directed RNA polymerase</keyword>
<dbReference type="InterPro" id="IPR002694">
    <property type="entry name" value="Znf_CHC2"/>
</dbReference>
<dbReference type="InterPro" id="IPR006171">
    <property type="entry name" value="TOPRIM_dom"/>
</dbReference>
<keyword evidence="4 12" id="KW-0548">Nucleotidyltransferase</keyword>
<dbReference type="InterPro" id="IPR013264">
    <property type="entry name" value="DNAG_N"/>
</dbReference>
<evidence type="ECO:0000259" key="14">
    <source>
        <dbReference type="PROSITE" id="PS50880"/>
    </source>
</evidence>
<comment type="catalytic activity">
    <reaction evidence="12">
        <text>ssDNA + n NTP = ssDNA/pppN(pN)n-1 hybrid + (n-1) diphosphate.</text>
        <dbReference type="EC" id="2.7.7.101"/>
    </reaction>
</comment>
<reference evidence="15" key="2">
    <citation type="submission" date="2021-08" db="EMBL/GenBank/DDBJ databases">
        <authorList>
            <person name="Tani A."/>
            <person name="Ola A."/>
            <person name="Ogura Y."/>
            <person name="Katsura K."/>
            <person name="Hayashi T."/>
        </authorList>
    </citation>
    <scope>NUCLEOTIDE SEQUENCE</scope>
    <source>
        <strain evidence="15">KCTC 52305</strain>
    </source>
</reference>
<dbReference type="Pfam" id="PF13662">
    <property type="entry name" value="Toprim_4"/>
    <property type="match status" value="1"/>
</dbReference>
<evidence type="ECO:0000256" key="11">
    <source>
        <dbReference type="ARBA" id="ARBA00023163"/>
    </source>
</evidence>
<keyword evidence="5 12" id="KW-0235">DNA replication</keyword>
<evidence type="ECO:0000256" key="13">
    <source>
        <dbReference type="PIRNR" id="PIRNR002811"/>
    </source>
</evidence>
<name>A0ABQ4QUS8_9HYPH</name>
<evidence type="ECO:0000256" key="8">
    <source>
        <dbReference type="ARBA" id="ARBA00022833"/>
    </source>
</evidence>
<protein>
    <recommendedName>
        <fullName evidence="12 13">DNA primase</fullName>
        <ecNumber evidence="12">2.7.7.101</ecNumber>
    </recommendedName>
</protein>
<dbReference type="Gene3D" id="3.90.980.10">
    <property type="entry name" value="DNA primase, catalytic core, N-terminal domain"/>
    <property type="match status" value="1"/>
</dbReference>
<comment type="subunit">
    <text evidence="12">Monomer. Interacts with DnaB.</text>
</comment>
<comment type="similarity">
    <text evidence="12 13">Belongs to the DnaG primase family.</text>
</comment>
<dbReference type="EMBL" id="BPQH01000005">
    <property type="protein sequence ID" value="GJD49093.1"/>
    <property type="molecule type" value="Genomic_DNA"/>
</dbReference>
<evidence type="ECO:0000256" key="9">
    <source>
        <dbReference type="ARBA" id="ARBA00022842"/>
    </source>
</evidence>
<evidence type="ECO:0000313" key="16">
    <source>
        <dbReference type="Proteomes" id="UP001055167"/>
    </source>
</evidence>
<gene>
    <name evidence="12 15" type="primary">dnaG</name>
    <name evidence="15" type="ORF">OPKNFCMD_1823</name>
</gene>
<reference evidence="15" key="1">
    <citation type="journal article" date="2021" name="Front. Microbiol.">
        <title>Comprehensive Comparative Genomics and Phenotyping of Methylobacterium Species.</title>
        <authorList>
            <person name="Alessa O."/>
            <person name="Ogura Y."/>
            <person name="Fujitani Y."/>
            <person name="Takami H."/>
            <person name="Hayashi T."/>
            <person name="Sahin N."/>
            <person name="Tani A."/>
        </authorList>
    </citation>
    <scope>NUCLEOTIDE SEQUENCE</scope>
    <source>
        <strain evidence="15">KCTC 52305</strain>
    </source>
</reference>
<evidence type="ECO:0000256" key="12">
    <source>
        <dbReference type="HAMAP-Rule" id="MF_00974"/>
    </source>
</evidence>
<dbReference type="Proteomes" id="UP001055167">
    <property type="component" value="Unassembled WGS sequence"/>
</dbReference>
<evidence type="ECO:0000256" key="3">
    <source>
        <dbReference type="ARBA" id="ARBA00022679"/>
    </source>
</evidence>
<keyword evidence="8 13" id="KW-0862">Zinc</keyword>
<comment type="cofactor">
    <cofactor evidence="13">
        <name>Zn(2+)</name>
        <dbReference type="ChEBI" id="CHEBI:29105"/>
    </cofactor>
    <text evidence="13">Binds 1 zinc ion per monomer.</text>
</comment>
<dbReference type="PANTHER" id="PTHR30313">
    <property type="entry name" value="DNA PRIMASE"/>
    <property type="match status" value="1"/>
</dbReference>
<dbReference type="Pfam" id="PF08275">
    <property type="entry name" value="DNAG_N"/>
    <property type="match status" value="1"/>
</dbReference>
<dbReference type="SMART" id="SM00493">
    <property type="entry name" value="TOPRIM"/>
    <property type="match status" value="1"/>
</dbReference>
<keyword evidence="3 12" id="KW-0808">Transferase</keyword>
<dbReference type="Pfam" id="PF01807">
    <property type="entry name" value="Zn_ribbon_DnaG"/>
    <property type="match status" value="1"/>
</dbReference>
<dbReference type="CDD" id="cd03364">
    <property type="entry name" value="TOPRIM_DnaG_primases"/>
    <property type="match status" value="1"/>
</dbReference>
<dbReference type="PANTHER" id="PTHR30313:SF2">
    <property type="entry name" value="DNA PRIMASE"/>
    <property type="match status" value="1"/>
</dbReference>
<dbReference type="InterPro" id="IPR037068">
    <property type="entry name" value="DNA_primase_core_N_sf"/>
</dbReference>
<comment type="function">
    <text evidence="12 13">RNA polymerase that catalyzes the synthesis of short RNA molecules used as primers for DNA polymerase during DNA replication.</text>
</comment>
<dbReference type="Gene3D" id="3.40.1360.10">
    <property type="match status" value="1"/>
</dbReference>
<keyword evidence="11 12" id="KW-0804">Transcription</keyword>
<keyword evidence="9" id="KW-0460">Magnesium</keyword>
<dbReference type="SUPFAM" id="SSF57783">
    <property type="entry name" value="Zinc beta-ribbon"/>
    <property type="match status" value="1"/>
</dbReference>
<dbReference type="SUPFAM" id="SSF56731">
    <property type="entry name" value="DNA primase core"/>
    <property type="match status" value="1"/>
</dbReference>
<evidence type="ECO:0000256" key="5">
    <source>
        <dbReference type="ARBA" id="ARBA00022705"/>
    </source>
</evidence>
<keyword evidence="16" id="KW-1185">Reference proteome</keyword>
<evidence type="ECO:0000256" key="4">
    <source>
        <dbReference type="ARBA" id="ARBA00022695"/>
    </source>
</evidence>
<dbReference type="InterPro" id="IPR036977">
    <property type="entry name" value="DNA_primase_Znf_CHC2"/>
</dbReference>
<keyword evidence="6 13" id="KW-0479">Metal-binding</keyword>
<comment type="caution">
    <text evidence="15">The sequence shown here is derived from an EMBL/GenBank/DDBJ whole genome shotgun (WGS) entry which is preliminary data.</text>
</comment>
<sequence>MRYPPHLLEEIRSRLSASEVVGRRVRLKKAGREWRGLSPFNAEKTPSFYVNDQKQFYHCFSSGKHGDVFTFLMETEGVSFPEAVERLAAEAGVALPAPTEAARETETRRRGALEVMELACAFFEDQLAGRAGGRARDYLAGRGLDGEIRRTFRLGYAPAERYALRDHLAARDVPAELMVELNLLTTGDDIKVPFDRFRDRVIFPIRDVRGRVVAFGGRGMSPDAKPKYLNSSETPLFRKGAMLYNHHAARRSAHASGRVIAVEGYVDAIAMTLAGHPEVVASLGTALTEDQLALLWRMADEPILCFDGDGAGRRAAYRALDVALPALQPGKSLRFALLPEGQDPDDLLRTSGPAAIDRVLEGARPMVEVLWSREAEMGPVDTPERRAGLAQRVREIVGGIRDETLKRYYRDEIEARLRGIGPGAASRQPAGGRAPFVPRRGAFAPAQPVSPRLTARASPLLARSSLFTGGSSSREALIVAALLVHPQLLAHEAEELAEIAFEGQDAKALRGVLLDYAAEGGGDPALLDARLARAGLAAAAGRVAALVRPGDRWALDPHADPVRLEDALRQAVILHRKAGTLHSELRAAERALAEEETEATFAWLRDVKSRQSVVAGAEGDADATDAGETETH</sequence>
<dbReference type="InterPro" id="IPR019475">
    <property type="entry name" value="DNA_primase_DnaB-bd"/>
</dbReference>
<keyword evidence="10 12" id="KW-0238">DNA-binding</keyword>
<dbReference type="EC" id="2.7.7.101" evidence="12"/>
<dbReference type="PIRSF" id="PIRSF002811">
    <property type="entry name" value="DnaG"/>
    <property type="match status" value="1"/>
</dbReference>
<dbReference type="Gene3D" id="3.90.580.10">
    <property type="entry name" value="Zinc finger, CHC2-type domain"/>
    <property type="match status" value="1"/>
</dbReference>
<dbReference type="NCBIfam" id="TIGR01391">
    <property type="entry name" value="dnaG"/>
    <property type="match status" value="1"/>
</dbReference>
<evidence type="ECO:0000256" key="6">
    <source>
        <dbReference type="ARBA" id="ARBA00022723"/>
    </source>
</evidence>